<reference evidence="2 4" key="2">
    <citation type="submission" date="2019-09" db="EMBL/GenBank/DDBJ databases">
        <title>A bacterium isolated from glacier soil.</title>
        <authorList>
            <person name="Liu Q."/>
        </authorList>
    </citation>
    <scope>NUCLEOTIDE SEQUENCE [LARGE SCALE GENOMIC DNA]</scope>
    <source>
        <strain evidence="2 4">MDT1-10-3</strain>
    </source>
</reference>
<dbReference type="EMBL" id="VKKZ01000021">
    <property type="protein sequence ID" value="KAA6433278.1"/>
    <property type="molecule type" value="Genomic_DNA"/>
</dbReference>
<dbReference type="OrthoDB" id="893702at2"/>
<dbReference type="Proteomes" id="UP000323866">
    <property type="component" value="Unassembled WGS sequence"/>
</dbReference>
<accession>A0A5M8QDL8</accession>
<evidence type="ECO:0000256" key="1">
    <source>
        <dbReference type="SAM" id="SignalP"/>
    </source>
</evidence>
<reference evidence="3 5" key="3">
    <citation type="submission" date="2024-08" db="EMBL/GenBank/DDBJ databases">
        <authorList>
            <person name="Wei W."/>
        </authorList>
    </citation>
    <scope>NUCLEOTIDE SEQUENCE [LARGE SCALE GENOMIC DNA]</scope>
    <source>
        <strain evidence="3 5">XU2</strain>
    </source>
</reference>
<evidence type="ECO:0000313" key="2">
    <source>
        <dbReference type="EMBL" id="KAA6433278.1"/>
    </source>
</evidence>
<keyword evidence="5" id="KW-1185">Reference proteome</keyword>
<dbReference type="EMBL" id="JBGOGF010000003">
    <property type="protein sequence ID" value="MFA1770904.1"/>
    <property type="molecule type" value="Genomic_DNA"/>
</dbReference>
<name>A0A5M8QDL8_9BACT</name>
<comment type="caution">
    <text evidence="2">The sequence shown here is derived from an EMBL/GenBank/DDBJ whole genome shotgun (WGS) entry which is preliminary data.</text>
</comment>
<sequence length="202" mass="23737">MRFRTLAFFSFLCLALLFSEAGAQVPATENKVVQDFMRYLASQQGRHNRIDKNMLPWKLSEVYLNDSLWAKVNISDESRLAARQGLHGAGPQLKMDYRLTKPEFERLKSRIRQQPRTQWTETDFPDSTVVVQELNLAPITYYAYSYPVVLPSKNLVLVKKYFRSEKLMGRWSCIEVYRIIKPGKYQLENCYLRTYDQGVSRF</sequence>
<dbReference type="RefSeq" id="WP_149098938.1">
    <property type="nucleotide sequence ID" value="NZ_BMMG01000004.1"/>
</dbReference>
<reference evidence="2 4" key="1">
    <citation type="submission" date="2019-07" db="EMBL/GenBank/DDBJ databases">
        <authorList>
            <person name="Qu J.-H."/>
        </authorList>
    </citation>
    <scope>NUCLEOTIDE SEQUENCE [LARGE SCALE GENOMIC DNA]</scope>
    <source>
        <strain evidence="2 4">MDT1-10-3</strain>
    </source>
</reference>
<protein>
    <submittedName>
        <fullName evidence="2">Uncharacterized protein</fullName>
    </submittedName>
</protein>
<feature type="chain" id="PRO_5024440350" evidence="1">
    <location>
        <begin position="24"/>
        <end position="202"/>
    </location>
</feature>
<evidence type="ECO:0000313" key="5">
    <source>
        <dbReference type="Proteomes" id="UP001570846"/>
    </source>
</evidence>
<gene>
    <name evidence="3" type="ORF">ACD591_06345</name>
    <name evidence="2" type="ORF">FOE74_12395</name>
</gene>
<dbReference type="Proteomes" id="UP001570846">
    <property type="component" value="Unassembled WGS sequence"/>
</dbReference>
<feature type="signal peptide" evidence="1">
    <location>
        <begin position="1"/>
        <end position="23"/>
    </location>
</feature>
<dbReference type="AlphaFoldDB" id="A0A5M8QDL8"/>
<organism evidence="2 4">
    <name type="scientific">Rufibacter glacialis</name>
    <dbReference type="NCBI Taxonomy" id="1259555"/>
    <lineage>
        <taxon>Bacteria</taxon>
        <taxon>Pseudomonadati</taxon>
        <taxon>Bacteroidota</taxon>
        <taxon>Cytophagia</taxon>
        <taxon>Cytophagales</taxon>
        <taxon>Hymenobacteraceae</taxon>
        <taxon>Rufibacter</taxon>
    </lineage>
</organism>
<proteinExistence type="predicted"/>
<evidence type="ECO:0000313" key="3">
    <source>
        <dbReference type="EMBL" id="MFA1770904.1"/>
    </source>
</evidence>
<evidence type="ECO:0000313" key="4">
    <source>
        <dbReference type="Proteomes" id="UP000323866"/>
    </source>
</evidence>
<keyword evidence="1" id="KW-0732">Signal</keyword>